<keyword evidence="5" id="KW-0472">Membrane</keyword>
<dbReference type="SMART" id="SM00304">
    <property type="entry name" value="HAMP"/>
    <property type="match status" value="1"/>
</dbReference>
<dbReference type="EMBL" id="CP045503">
    <property type="protein sequence ID" value="QPG56915.1"/>
    <property type="molecule type" value="Genomic_DNA"/>
</dbReference>
<evidence type="ECO:0000256" key="2">
    <source>
        <dbReference type="ARBA" id="ARBA00023224"/>
    </source>
</evidence>
<dbReference type="Gene3D" id="1.10.287.950">
    <property type="entry name" value="Methyl-accepting chemotaxis protein"/>
    <property type="match status" value="1"/>
</dbReference>
<dbReference type="SUPFAM" id="SSF58104">
    <property type="entry name" value="Methyl-accepting chemotaxis protein (MCP) signaling domain"/>
    <property type="match status" value="1"/>
</dbReference>
<dbReference type="CDD" id="cd06225">
    <property type="entry name" value="HAMP"/>
    <property type="match status" value="1"/>
</dbReference>
<dbReference type="Pfam" id="PF00672">
    <property type="entry name" value="HAMP"/>
    <property type="match status" value="1"/>
</dbReference>
<dbReference type="PROSITE" id="PS50885">
    <property type="entry name" value="HAMP"/>
    <property type="match status" value="1"/>
</dbReference>
<organism evidence="8 9">
    <name type="scientific">Shewanella eurypsychrophilus</name>
    <dbReference type="NCBI Taxonomy" id="2593656"/>
    <lineage>
        <taxon>Bacteria</taxon>
        <taxon>Pseudomonadati</taxon>
        <taxon>Pseudomonadota</taxon>
        <taxon>Gammaproteobacteria</taxon>
        <taxon>Alteromonadales</taxon>
        <taxon>Shewanellaceae</taxon>
        <taxon>Shewanella</taxon>
    </lineage>
</organism>
<evidence type="ECO:0000259" key="7">
    <source>
        <dbReference type="PROSITE" id="PS50885"/>
    </source>
</evidence>
<dbReference type="InterPro" id="IPR004089">
    <property type="entry name" value="MCPsignal_dom"/>
</dbReference>
<dbReference type="InterPro" id="IPR003660">
    <property type="entry name" value="HAMP_dom"/>
</dbReference>
<dbReference type="PRINTS" id="PR00260">
    <property type="entry name" value="CHEMTRNSDUCR"/>
</dbReference>
<dbReference type="Proteomes" id="UP000316416">
    <property type="component" value="Chromosome"/>
</dbReference>
<proteinExistence type="inferred from homology"/>
<sequence length="543" mass="58815">MKAHLTIRKKIVLMVSLILMLITVCGGYLLLSISPISTSWSDYQAQAAKRQQLLMSIKANFGYGGMIHNFKNYVLRGQDKYLPKVENNYRALQADVREYQQLSDVSSSEQTALAAITEVATNYYDNSTRISKLFADGKTPEYVDSVVKISDKAALEGFEVLDKHYQAMTAVYSSQINGTIDSAKKAVFSGLLLVALIITFVLTWLYRSLIPPLLTLNQTMTEIADGDGDLSVRLKVEKDDELGGVATAFNLFVSKLEMIIAEEKEIIEQINLSAEELLLVTKGSNSAIESQLSNTEVLATAINEMTATVQDVAQNAVMASDAAVSVNTAAHEGHQAVNNTVEQILNIHRHIDQASQVIHEVNLASDDIGQVLNVISAIAEQTNLLALNAAIEAARAGESGRGFAVVADEVRGLAQRTSTSLGDIKQIIEKLQTGASSAVKSIELGVSEAQEGSDIARVAGKSIDGIVDSIQAVESMNLQIATATEEQNTVAEEMNQSVHDISTMSSSIYAGSQQITQQSHQLALMTTRLKQLVGNFRTLEKVT</sequence>
<gene>
    <name evidence="8" type="ORF">FM038_005305</name>
</gene>
<evidence type="ECO:0000256" key="3">
    <source>
        <dbReference type="ARBA" id="ARBA00029447"/>
    </source>
</evidence>
<dbReference type="InterPro" id="IPR004090">
    <property type="entry name" value="Chemotax_Me-accpt_rcpt"/>
</dbReference>
<feature type="domain" description="HAMP" evidence="7">
    <location>
        <begin position="207"/>
        <end position="261"/>
    </location>
</feature>
<evidence type="ECO:0000259" key="6">
    <source>
        <dbReference type="PROSITE" id="PS50111"/>
    </source>
</evidence>
<name>A0ABX6V2S5_9GAMM</name>
<accession>A0ABX6V2S5</accession>
<evidence type="ECO:0000313" key="9">
    <source>
        <dbReference type="Proteomes" id="UP000316416"/>
    </source>
</evidence>
<evidence type="ECO:0000313" key="8">
    <source>
        <dbReference type="EMBL" id="QPG56915.1"/>
    </source>
</evidence>
<dbReference type="SMART" id="SM00283">
    <property type="entry name" value="MA"/>
    <property type="match status" value="1"/>
</dbReference>
<dbReference type="PANTHER" id="PTHR32089:SF120">
    <property type="entry name" value="METHYL-ACCEPTING CHEMOTAXIS PROTEIN TLPQ"/>
    <property type="match status" value="1"/>
</dbReference>
<protein>
    <submittedName>
        <fullName evidence="8">Methyl-accepting chemotaxis protein</fullName>
    </submittedName>
</protein>
<evidence type="ECO:0000256" key="1">
    <source>
        <dbReference type="ARBA" id="ARBA00004370"/>
    </source>
</evidence>
<comment type="subcellular location">
    <subcellularLocation>
        <location evidence="1">Membrane</location>
    </subcellularLocation>
</comment>
<keyword evidence="9" id="KW-1185">Reference proteome</keyword>
<comment type="similarity">
    <text evidence="3">Belongs to the methyl-accepting chemotaxis (MCP) protein family.</text>
</comment>
<dbReference type="PANTHER" id="PTHR32089">
    <property type="entry name" value="METHYL-ACCEPTING CHEMOTAXIS PROTEIN MCPB"/>
    <property type="match status" value="1"/>
</dbReference>
<evidence type="ECO:0000256" key="5">
    <source>
        <dbReference type="SAM" id="Phobius"/>
    </source>
</evidence>
<feature type="domain" description="Methyl-accepting transducer" evidence="6">
    <location>
        <begin position="266"/>
        <end position="502"/>
    </location>
</feature>
<evidence type="ECO:0000256" key="4">
    <source>
        <dbReference type="PROSITE-ProRule" id="PRU00284"/>
    </source>
</evidence>
<keyword evidence="5" id="KW-1133">Transmembrane helix</keyword>
<dbReference type="RefSeq" id="WP_142872289.1">
    <property type="nucleotide sequence ID" value="NZ_CP045503.2"/>
</dbReference>
<feature type="transmembrane region" description="Helical" evidence="5">
    <location>
        <begin position="186"/>
        <end position="206"/>
    </location>
</feature>
<reference evidence="8" key="1">
    <citation type="submission" date="2021-07" db="EMBL/GenBank/DDBJ databases">
        <title>Shewanella sp. YLB-07 whole genome sequence.</title>
        <authorList>
            <person name="Yu L."/>
        </authorList>
    </citation>
    <scope>NUCLEOTIDE SEQUENCE</scope>
    <source>
        <strain evidence="8">YLB-08</strain>
    </source>
</reference>
<dbReference type="CDD" id="cd11386">
    <property type="entry name" value="MCP_signal"/>
    <property type="match status" value="1"/>
</dbReference>
<dbReference type="Pfam" id="PF00015">
    <property type="entry name" value="MCPsignal"/>
    <property type="match status" value="1"/>
</dbReference>
<keyword evidence="5" id="KW-0812">Transmembrane</keyword>
<feature type="transmembrane region" description="Helical" evidence="5">
    <location>
        <begin position="12"/>
        <end position="31"/>
    </location>
</feature>
<dbReference type="PROSITE" id="PS50111">
    <property type="entry name" value="CHEMOTAXIS_TRANSDUC_2"/>
    <property type="match status" value="1"/>
</dbReference>
<keyword evidence="2 4" id="KW-0807">Transducer</keyword>